<evidence type="ECO:0000313" key="2">
    <source>
        <dbReference type="Proteomes" id="UP000186698"/>
    </source>
</evidence>
<protein>
    <submittedName>
        <fullName evidence="3">Uncharacterized protein LOC108698906</fullName>
    </submittedName>
</protein>
<feature type="transmembrane region" description="Helical" evidence="1">
    <location>
        <begin position="81"/>
        <end position="103"/>
    </location>
</feature>
<keyword evidence="1" id="KW-1133">Transmembrane helix</keyword>
<dbReference type="Proteomes" id="UP000186698">
    <property type="component" value="Chromosome 8L"/>
</dbReference>
<gene>
    <name evidence="3" type="primary">LOC108698906</name>
</gene>
<organism evidence="2 3">
    <name type="scientific">Xenopus laevis</name>
    <name type="common">African clawed frog</name>
    <dbReference type="NCBI Taxonomy" id="8355"/>
    <lineage>
        <taxon>Eukaryota</taxon>
        <taxon>Metazoa</taxon>
        <taxon>Chordata</taxon>
        <taxon>Craniata</taxon>
        <taxon>Vertebrata</taxon>
        <taxon>Euteleostomi</taxon>
        <taxon>Amphibia</taxon>
        <taxon>Batrachia</taxon>
        <taxon>Anura</taxon>
        <taxon>Pipoidea</taxon>
        <taxon>Pipidae</taxon>
        <taxon>Xenopodinae</taxon>
        <taxon>Xenopus</taxon>
        <taxon>Xenopus</taxon>
    </lineage>
</organism>
<feature type="transmembrane region" description="Helical" evidence="1">
    <location>
        <begin position="7"/>
        <end position="27"/>
    </location>
</feature>
<evidence type="ECO:0000313" key="3">
    <source>
        <dbReference type="RefSeq" id="XP_041429839.1"/>
    </source>
</evidence>
<name>A0A8J1LL42_XENLA</name>
<reference evidence="3" key="1">
    <citation type="submission" date="2025-08" db="UniProtKB">
        <authorList>
            <consortium name="RefSeq"/>
        </authorList>
    </citation>
    <scope>IDENTIFICATION</scope>
    <source>
        <strain evidence="3">J_2021</strain>
        <tissue evidence="3">Erythrocytes</tissue>
    </source>
</reference>
<evidence type="ECO:0000256" key="1">
    <source>
        <dbReference type="SAM" id="Phobius"/>
    </source>
</evidence>
<keyword evidence="1" id="KW-0812">Transmembrane</keyword>
<keyword evidence="2" id="KW-1185">Reference proteome</keyword>
<keyword evidence="1" id="KW-0472">Membrane</keyword>
<dbReference type="AlphaFoldDB" id="A0A8J1LL42"/>
<sequence length="109" mass="12517">MDLSSRFMSFILFLISLNLVFGSIIVVKNESEIDYPENLADDSSRSLLSETTIATRTVAEETLEELVVKHENLNRDETIKITLYFAASYIVMIAIIITIAYLYTRFLKR</sequence>
<dbReference type="KEGG" id="xla:108698906"/>
<dbReference type="RefSeq" id="XP_041429839.1">
    <property type="nucleotide sequence ID" value="XM_041573905.1"/>
</dbReference>
<dbReference type="GeneID" id="108698906"/>
<proteinExistence type="predicted"/>
<accession>A0A8J1LL42</accession>